<dbReference type="AlphaFoldDB" id="A0A837J700"/>
<dbReference type="EMBL" id="JAIS01000054">
    <property type="protein sequence ID" value="KLE01785.1"/>
    <property type="molecule type" value="Genomic_DNA"/>
</dbReference>
<name>A0A837J700_9BACT</name>
<comment type="caution">
    <text evidence="1">The sequence shown here is derived from an EMBL/GenBank/DDBJ whole genome shotgun (WGS) entry which is preliminary data.</text>
</comment>
<protein>
    <submittedName>
        <fullName evidence="1">Uncharacterized protein</fullName>
    </submittedName>
</protein>
<accession>A0A837J700</accession>
<sequence>MKKIFRRFIYIKIKIFGSRKRREKKENPSFLPIGKKYGFIYV</sequence>
<dbReference type="Proteomes" id="UP000035526">
    <property type="component" value="Unassembled WGS sequence"/>
</dbReference>
<proteinExistence type="predicted"/>
<evidence type="ECO:0000313" key="2">
    <source>
        <dbReference type="Proteomes" id="UP000035526"/>
    </source>
</evidence>
<organism evidence="1 2">
    <name type="scientific">Aliarcobacter butzleri L351</name>
    <dbReference type="NCBI Taxonomy" id="1447259"/>
    <lineage>
        <taxon>Bacteria</taxon>
        <taxon>Pseudomonadati</taxon>
        <taxon>Campylobacterota</taxon>
        <taxon>Epsilonproteobacteria</taxon>
        <taxon>Campylobacterales</taxon>
        <taxon>Arcobacteraceae</taxon>
        <taxon>Aliarcobacter</taxon>
    </lineage>
</organism>
<evidence type="ECO:0000313" key="1">
    <source>
        <dbReference type="EMBL" id="KLE01785.1"/>
    </source>
</evidence>
<reference evidence="1 2" key="1">
    <citation type="submission" date="2014-01" db="EMBL/GenBank/DDBJ databases">
        <title>Development of a Comparative Genomic Fingerprinting Assay for High Resolution Genotyping of Arcobacter butzleri.</title>
        <authorList>
            <person name="Webb A.L."/>
            <person name="Inglis G.D."/>
            <person name="Kruczkiewicz P."/>
            <person name="Selinger L.B."/>
            <person name="Taboada E.N."/>
        </authorList>
    </citation>
    <scope>NUCLEOTIDE SEQUENCE [LARGE SCALE GENOMIC DNA]</scope>
    <source>
        <strain evidence="1 2">L351</strain>
    </source>
</reference>
<gene>
    <name evidence="1" type="ORF">AF76_03970</name>
</gene>